<gene>
    <name evidence="3" type="ORF">S01H4_23152</name>
</gene>
<evidence type="ECO:0000256" key="1">
    <source>
        <dbReference type="ARBA" id="ARBA00022801"/>
    </source>
</evidence>
<organism evidence="3">
    <name type="scientific">marine sediment metagenome</name>
    <dbReference type="NCBI Taxonomy" id="412755"/>
    <lineage>
        <taxon>unclassified sequences</taxon>
        <taxon>metagenomes</taxon>
        <taxon>ecological metagenomes</taxon>
    </lineage>
</organism>
<proteinExistence type="predicted"/>
<dbReference type="GO" id="GO:0008745">
    <property type="term" value="F:N-acetylmuramoyl-L-alanine amidase activity"/>
    <property type="evidence" value="ECO:0007669"/>
    <property type="project" value="InterPro"/>
</dbReference>
<evidence type="ECO:0000259" key="2">
    <source>
        <dbReference type="SMART" id="SM00646"/>
    </source>
</evidence>
<dbReference type="SMART" id="SM00646">
    <property type="entry name" value="Ami_3"/>
    <property type="match status" value="1"/>
</dbReference>
<sequence>ANLWEADLVVSIHADAFHKITAKGISTHVHPRSSLDTRILARWVQAKLIENFVNHVNRGIRESDFHILRETEMPAILVECEFLSNPETRRFLREPENQLGLAKAISNGINLYAEGESSEI</sequence>
<dbReference type="SUPFAM" id="SSF53187">
    <property type="entry name" value="Zn-dependent exopeptidases"/>
    <property type="match status" value="1"/>
</dbReference>
<dbReference type="InterPro" id="IPR050695">
    <property type="entry name" value="N-acetylmuramoyl_amidase_3"/>
</dbReference>
<name>X1B4H0_9ZZZZ</name>
<feature type="non-terminal residue" evidence="3">
    <location>
        <position position="1"/>
    </location>
</feature>
<keyword evidence="1" id="KW-0378">Hydrolase</keyword>
<feature type="domain" description="MurNAc-LAA" evidence="2">
    <location>
        <begin position="1"/>
        <end position="110"/>
    </location>
</feature>
<reference evidence="3" key="1">
    <citation type="journal article" date="2014" name="Front. Microbiol.">
        <title>High frequency of phylogenetically diverse reductive dehalogenase-homologous genes in deep subseafloor sedimentary metagenomes.</title>
        <authorList>
            <person name="Kawai M."/>
            <person name="Futagami T."/>
            <person name="Toyoda A."/>
            <person name="Takaki Y."/>
            <person name="Nishi S."/>
            <person name="Hori S."/>
            <person name="Arai W."/>
            <person name="Tsubouchi T."/>
            <person name="Morono Y."/>
            <person name="Uchiyama I."/>
            <person name="Ito T."/>
            <person name="Fujiyama A."/>
            <person name="Inagaki F."/>
            <person name="Takami H."/>
        </authorList>
    </citation>
    <scope>NUCLEOTIDE SEQUENCE</scope>
    <source>
        <strain evidence="3">Expedition CK06-06</strain>
    </source>
</reference>
<accession>X1B4H0</accession>
<comment type="caution">
    <text evidence="3">The sequence shown here is derived from an EMBL/GenBank/DDBJ whole genome shotgun (WGS) entry which is preliminary data.</text>
</comment>
<dbReference type="GO" id="GO:0009253">
    <property type="term" value="P:peptidoglycan catabolic process"/>
    <property type="evidence" value="ECO:0007669"/>
    <property type="project" value="InterPro"/>
</dbReference>
<evidence type="ECO:0000313" key="3">
    <source>
        <dbReference type="EMBL" id="GAG89945.1"/>
    </source>
</evidence>
<dbReference type="EMBL" id="BART01010707">
    <property type="protein sequence ID" value="GAG89945.1"/>
    <property type="molecule type" value="Genomic_DNA"/>
</dbReference>
<dbReference type="Pfam" id="PF01520">
    <property type="entry name" value="Amidase_3"/>
    <property type="match status" value="1"/>
</dbReference>
<dbReference type="PANTHER" id="PTHR30404">
    <property type="entry name" value="N-ACETYLMURAMOYL-L-ALANINE AMIDASE"/>
    <property type="match status" value="1"/>
</dbReference>
<dbReference type="Gene3D" id="3.40.630.40">
    <property type="entry name" value="Zn-dependent exopeptidases"/>
    <property type="match status" value="1"/>
</dbReference>
<dbReference type="PANTHER" id="PTHR30404:SF0">
    <property type="entry name" value="N-ACETYLMURAMOYL-L-ALANINE AMIDASE AMIC"/>
    <property type="match status" value="1"/>
</dbReference>
<dbReference type="GO" id="GO:0030288">
    <property type="term" value="C:outer membrane-bounded periplasmic space"/>
    <property type="evidence" value="ECO:0007669"/>
    <property type="project" value="TreeGrafter"/>
</dbReference>
<dbReference type="AlphaFoldDB" id="X1B4H0"/>
<dbReference type="CDD" id="cd02696">
    <property type="entry name" value="MurNAc-LAA"/>
    <property type="match status" value="1"/>
</dbReference>
<dbReference type="InterPro" id="IPR002508">
    <property type="entry name" value="MurNAc-LAA_cat"/>
</dbReference>
<protein>
    <recommendedName>
        <fullName evidence="2">MurNAc-LAA domain-containing protein</fullName>
    </recommendedName>
</protein>